<dbReference type="EMBL" id="AP025628">
    <property type="protein sequence ID" value="BDG61414.1"/>
    <property type="molecule type" value="Genomic_DNA"/>
</dbReference>
<dbReference type="CDD" id="cd07021">
    <property type="entry name" value="Clp_protease_NfeD_like"/>
    <property type="match status" value="1"/>
</dbReference>
<evidence type="ECO:0000256" key="6">
    <source>
        <dbReference type="SAM" id="SignalP"/>
    </source>
</evidence>
<keyword evidence="11" id="KW-1185">Reference proteome</keyword>
<organism evidence="10 11">
    <name type="scientific">Caldinitratiruptor microaerophilus</name>
    <dbReference type="NCBI Taxonomy" id="671077"/>
    <lineage>
        <taxon>Bacteria</taxon>
        <taxon>Bacillati</taxon>
        <taxon>Bacillota</taxon>
        <taxon>Clostridia</taxon>
        <taxon>Eubacteriales</taxon>
        <taxon>Symbiobacteriaceae</taxon>
        <taxon>Caldinitratiruptor</taxon>
    </lineage>
</organism>
<dbReference type="InterPro" id="IPR056738">
    <property type="entry name" value="NfeD1b_N"/>
</dbReference>
<dbReference type="GO" id="GO:0005886">
    <property type="term" value="C:plasma membrane"/>
    <property type="evidence" value="ECO:0007669"/>
    <property type="project" value="TreeGrafter"/>
</dbReference>
<gene>
    <name evidence="10" type="ORF">caldi_25040</name>
</gene>
<keyword evidence="2 5" id="KW-0812">Transmembrane</keyword>
<evidence type="ECO:0000259" key="9">
    <source>
        <dbReference type="Pfam" id="PF25145"/>
    </source>
</evidence>
<keyword evidence="10" id="KW-0378">Hydrolase</keyword>
<dbReference type="KEGG" id="cmic:caldi_25040"/>
<dbReference type="Pfam" id="PF01957">
    <property type="entry name" value="NfeD"/>
    <property type="match status" value="1"/>
</dbReference>
<evidence type="ECO:0000256" key="3">
    <source>
        <dbReference type="ARBA" id="ARBA00022989"/>
    </source>
</evidence>
<dbReference type="Pfam" id="PF24961">
    <property type="entry name" value="NfeD_membrane"/>
    <property type="match status" value="1"/>
</dbReference>
<evidence type="ECO:0000259" key="8">
    <source>
        <dbReference type="Pfam" id="PF24961"/>
    </source>
</evidence>
<feature type="domain" description="NfeD integral membrane" evidence="8">
    <location>
        <begin position="233"/>
        <end position="346"/>
    </location>
</feature>
<feature type="transmembrane region" description="Helical" evidence="5">
    <location>
        <begin position="303"/>
        <end position="322"/>
    </location>
</feature>
<evidence type="ECO:0000256" key="2">
    <source>
        <dbReference type="ARBA" id="ARBA00022692"/>
    </source>
</evidence>
<evidence type="ECO:0000256" key="5">
    <source>
        <dbReference type="SAM" id="Phobius"/>
    </source>
</evidence>
<dbReference type="PANTHER" id="PTHR33507:SF3">
    <property type="entry name" value="INNER MEMBRANE PROTEIN YBBJ"/>
    <property type="match status" value="1"/>
</dbReference>
<keyword evidence="10" id="KW-0645">Protease</keyword>
<reference evidence="10" key="1">
    <citation type="submission" date="2022-03" db="EMBL/GenBank/DDBJ databases">
        <title>Complete genome sequence of Caldinitratiruptor microaerophilus.</title>
        <authorList>
            <person name="Mukaiyama R."/>
            <person name="Nishiyama T."/>
            <person name="Ueda K."/>
        </authorList>
    </citation>
    <scope>NUCLEOTIDE SEQUENCE</scope>
    <source>
        <strain evidence="10">JCM 16183</strain>
    </source>
</reference>
<dbReference type="Gene3D" id="2.40.50.140">
    <property type="entry name" value="Nucleic acid-binding proteins"/>
    <property type="match status" value="1"/>
</dbReference>
<dbReference type="Gene3D" id="3.90.226.10">
    <property type="entry name" value="2-enoyl-CoA Hydratase, Chain A, domain 1"/>
    <property type="match status" value="1"/>
</dbReference>
<dbReference type="PANTHER" id="PTHR33507">
    <property type="entry name" value="INNER MEMBRANE PROTEIN YBBJ"/>
    <property type="match status" value="1"/>
</dbReference>
<feature type="domain" description="NfeD1b N-terminal" evidence="9">
    <location>
        <begin position="36"/>
        <end position="215"/>
    </location>
</feature>
<accession>A0AA35GAK9</accession>
<keyword evidence="3 5" id="KW-1133">Transmembrane helix</keyword>
<comment type="subcellular location">
    <subcellularLocation>
        <location evidence="1">Membrane</location>
        <topology evidence="1">Multi-pass membrane protein</topology>
    </subcellularLocation>
</comment>
<name>A0AA35GAK9_9FIRM</name>
<keyword evidence="4 5" id="KW-0472">Membrane</keyword>
<dbReference type="GO" id="GO:0008233">
    <property type="term" value="F:peptidase activity"/>
    <property type="evidence" value="ECO:0007669"/>
    <property type="project" value="UniProtKB-KW"/>
</dbReference>
<feature type="transmembrane region" description="Helical" evidence="5">
    <location>
        <begin position="328"/>
        <end position="350"/>
    </location>
</feature>
<dbReference type="InterPro" id="IPR002810">
    <property type="entry name" value="NfeD-like_C"/>
</dbReference>
<protein>
    <submittedName>
        <fullName evidence="10">Serine protease</fullName>
    </submittedName>
</protein>
<evidence type="ECO:0000313" key="10">
    <source>
        <dbReference type="EMBL" id="BDG61414.1"/>
    </source>
</evidence>
<dbReference type="RefSeq" id="WP_264842063.1">
    <property type="nucleotide sequence ID" value="NZ_AP025628.1"/>
</dbReference>
<dbReference type="Pfam" id="PF25145">
    <property type="entry name" value="NfeD1b_N"/>
    <property type="match status" value="1"/>
</dbReference>
<dbReference type="AlphaFoldDB" id="A0AA35GAK9"/>
<dbReference type="InterPro" id="IPR052165">
    <property type="entry name" value="Membrane_assoc_protease"/>
</dbReference>
<dbReference type="InterPro" id="IPR012340">
    <property type="entry name" value="NA-bd_OB-fold"/>
</dbReference>
<feature type="transmembrane region" description="Helical" evidence="5">
    <location>
        <begin position="255"/>
        <end position="275"/>
    </location>
</feature>
<dbReference type="InterPro" id="IPR029045">
    <property type="entry name" value="ClpP/crotonase-like_dom_sf"/>
</dbReference>
<dbReference type="InterPro" id="IPR056739">
    <property type="entry name" value="NfeD_membrane"/>
</dbReference>
<dbReference type="Proteomes" id="UP001163687">
    <property type="component" value="Chromosome"/>
</dbReference>
<proteinExistence type="predicted"/>
<dbReference type="SUPFAM" id="SSF52096">
    <property type="entry name" value="ClpP/crotonase"/>
    <property type="match status" value="1"/>
</dbReference>
<sequence length="438" mass="44584">MRAGRWAIGALGVLLVLAGPPSARAASGPAPPGGRVYAVHVRETIDPGLAAIVQGAVRRAEADPAARGLAIVVDTPGGLVQAAEGIRNALLNTRLATVAFVEGRAASAGALVTLAAQRVYMRPGSSIGAAEPIPYSDKAVSYVAGLFQATAEARGRDPRVAAAMVDKSVTIPGVTTGKPLTLTWRQAVSLGIADGEAADLGTALRAAGLGGAEVTWYEPGRGERVARYLTSPWVASLLLLLGVGGLALEMAKPGLGLPGLVGLVSLVAFFASHYLIGTARWLELTLVLLGAALLVIEMFVPGFGVFGVAGAIAVGAGIFLSAPTPGLAATYLAITAVGAVLVLAALARYISRHGMIRWLTLEERLGREQGVVPGRVELAALVGARGVAVTPLRPAGVAVFGDRRVDVVTQGEFVPPGQTVEVILVEGTRVVVRAAGSA</sequence>
<feature type="domain" description="NfeD-like C-terminal" evidence="7">
    <location>
        <begin position="379"/>
        <end position="433"/>
    </location>
</feature>
<evidence type="ECO:0000256" key="1">
    <source>
        <dbReference type="ARBA" id="ARBA00004141"/>
    </source>
</evidence>
<feature type="signal peptide" evidence="6">
    <location>
        <begin position="1"/>
        <end position="25"/>
    </location>
</feature>
<feature type="chain" id="PRO_5041443610" evidence="6">
    <location>
        <begin position="26"/>
        <end position="438"/>
    </location>
</feature>
<evidence type="ECO:0000259" key="7">
    <source>
        <dbReference type="Pfam" id="PF01957"/>
    </source>
</evidence>
<dbReference type="GO" id="GO:0006508">
    <property type="term" value="P:proteolysis"/>
    <property type="evidence" value="ECO:0007669"/>
    <property type="project" value="UniProtKB-KW"/>
</dbReference>
<feature type="transmembrane region" description="Helical" evidence="5">
    <location>
        <begin position="228"/>
        <end position="248"/>
    </location>
</feature>
<evidence type="ECO:0000313" key="11">
    <source>
        <dbReference type="Proteomes" id="UP001163687"/>
    </source>
</evidence>
<keyword evidence="6" id="KW-0732">Signal</keyword>
<evidence type="ECO:0000256" key="4">
    <source>
        <dbReference type="ARBA" id="ARBA00023136"/>
    </source>
</evidence>